<feature type="signal peptide" evidence="1">
    <location>
        <begin position="1"/>
        <end position="23"/>
    </location>
</feature>
<dbReference type="AlphaFoldDB" id="A0A3M6TAA0"/>
<proteinExistence type="predicted"/>
<dbReference type="OrthoDB" id="5976238at2759"/>
<keyword evidence="1" id="KW-0732">Signal</keyword>
<evidence type="ECO:0000256" key="1">
    <source>
        <dbReference type="SAM" id="SignalP"/>
    </source>
</evidence>
<organism evidence="2 3">
    <name type="scientific">Pocillopora damicornis</name>
    <name type="common">Cauliflower coral</name>
    <name type="synonym">Millepora damicornis</name>
    <dbReference type="NCBI Taxonomy" id="46731"/>
    <lineage>
        <taxon>Eukaryota</taxon>
        <taxon>Metazoa</taxon>
        <taxon>Cnidaria</taxon>
        <taxon>Anthozoa</taxon>
        <taxon>Hexacorallia</taxon>
        <taxon>Scleractinia</taxon>
        <taxon>Astrocoeniina</taxon>
        <taxon>Pocilloporidae</taxon>
        <taxon>Pocillopora</taxon>
    </lineage>
</organism>
<feature type="chain" id="PRO_5018081062" evidence="1">
    <location>
        <begin position="24"/>
        <end position="450"/>
    </location>
</feature>
<dbReference type="EMBL" id="RCHS01004038">
    <property type="protein sequence ID" value="RMX38273.1"/>
    <property type="molecule type" value="Genomic_DNA"/>
</dbReference>
<keyword evidence="3" id="KW-1185">Reference proteome</keyword>
<gene>
    <name evidence="2" type="ORF">pdam_00003340</name>
</gene>
<sequence>MSLKLVIVAVHLLLLIVVDFSSGNFCDQGPPGRYCYKDLTGWYDCKIDAKTQKMTETKHNCPPNKRCQCFYGPSCSSNITDPCATYQLPPPLPKVFSTFYTTTVTNCKNKACTTVTNIGEMLQNATAGEQRIDEIGISWTTRFIFPFQYIENDDYIQRIAFFKMKLQLFVTLFVYLLHCSFAKVADGPDEFCDEGPPGNYCLPDLTGWHNCYVDQKTGQMVDKITTCSPNTRCVCFDGPPCPDYIEDPCQTFIPPPPTPDKFTMYYNSKLTVCSPMGCKTTYSSGRELQSLTDLKKRDDYGSIYWSSTFVLPRPGGGFNQTEFRWDKEQCVTQEIKTFPVSQVPPFFSFNGTVKVGYLLCDKWIWKTGGHNPGQPTSFQAYYITNQTNAASDLDKASIAPVMIESTYNSGPLGKTSSYMVLNVTSFAIGVDEDSFELPTFCLNRPSIAVV</sequence>
<comment type="caution">
    <text evidence="2">The sequence shown here is derived from an EMBL/GenBank/DDBJ whole genome shotgun (WGS) entry which is preliminary data.</text>
</comment>
<evidence type="ECO:0000313" key="2">
    <source>
        <dbReference type="EMBL" id="RMX38273.1"/>
    </source>
</evidence>
<protein>
    <submittedName>
        <fullName evidence="2">Uncharacterized protein</fullName>
    </submittedName>
</protein>
<dbReference type="Proteomes" id="UP000275408">
    <property type="component" value="Unassembled WGS sequence"/>
</dbReference>
<reference evidence="2 3" key="1">
    <citation type="journal article" date="2018" name="Sci. Rep.">
        <title>Comparative analysis of the Pocillopora damicornis genome highlights role of immune system in coral evolution.</title>
        <authorList>
            <person name="Cunning R."/>
            <person name="Bay R.A."/>
            <person name="Gillette P."/>
            <person name="Baker A.C."/>
            <person name="Traylor-Knowles N."/>
        </authorList>
    </citation>
    <scope>NUCLEOTIDE SEQUENCE [LARGE SCALE GENOMIC DNA]</scope>
    <source>
        <strain evidence="2">RSMAS</strain>
        <tissue evidence="2">Whole animal</tissue>
    </source>
</reference>
<name>A0A3M6TAA0_POCDA</name>
<accession>A0A3M6TAA0</accession>
<evidence type="ECO:0000313" key="3">
    <source>
        <dbReference type="Proteomes" id="UP000275408"/>
    </source>
</evidence>